<sequence length="83" mass="9750">MEEMMKNGEASRWGIAFGIWIIPIAVKHQNDLLEYSRVEKAYTHQKASFEEKFTYLFIDFLLSSLRWKAPAELTLRILSNITL</sequence>
<name>A0AA38G2I3_TAXCH</name>
<dbReference type="InterPro" id="IPR009721">
    <property type="entry name" value="O-acyltransferase_WSD1_C"/>
</dbReference>
<evidence type="ECO:0000259" key="1">
    <source>
        <dbReference type="Pfam" id="PF06974"/>
    </source>
</evidence>
<organism evidence="2 3">
    <name type="scientific">Taxus chinensis</name>
    <name type="common">Chinese yew</name>
    <name type="synonym">Taxus wallichiana var. chinensis</name>
    <dbReference type="NCBI Taxonomy" id="29808"/>
    <lineage>
        <taxon>Eukaryota</taxon>
        <taxon>Viridiplantae</taxon>
        <taxon>Streptophyta</taxon>
        <taxon>Embryophyta</taxon>
        <taxon>Tracheophyta</taxon>
        <taxon>Spermatophyta</taxon>
        <taxon>Pinopsida</taxon>
        <taxon>Pinidae</taxon>
        <taxon>Conifers II</taxon>
        <taxon>Cupressales</taxon>
        <taxon>Taxaceae</taxon>
        <taxon>Taxus</taxon>
    </lineage>
</organism>
<dbReference type="Pfam" id="PF06974">
    <property type="entry name" value="WS_DGAT_C"/>
    <property type="match status" value="1"/>
</dbReference>
<accession>A0AA38G2I3</accession>
<dbReference type="Proteomes" id="UP000824469">
    <property type="component" value="Unassembled WGS sequence"/>
</dbReference>
<dbReference type="EMBL" id="JAHRHJ020000005">
    <property type="protein sequence ID" value="KAH9313993.1"/>
    <property type="molecule type" value="Genomic_DNA"/>
</dbReference>
<feature type="domain" description="O-acyltransferase WSD1 C-terminal" evidence="1">
    <location>
        <begin position="13"/>
        <end position="83"/>
    </location>
</feature>
<feature type="non-terminal residue" evidence="2">
    <location>
        <position position="83"/>
    </location>
</feature>
<protein>
    <recommendedName>
        <fullName evidence="1">O-acyltransferase WSD1 C-terminal domain-containing protein</fullName>
    </recommendedName>
</protein>
<comment type="caution">
    <text evidence="2">The sequence shown here is derived from an EMBL/GenBank/DDBJ whole genome shotgun (WGS) entry which is preliminary data.</text>
</comment>
<dbReference type="AlphaFoldDB" id="A0AA38G2I3"/>
<keyword evidence="3" id="KW-1185">Reference proteome</keyword>
<reference evidence="2 3" key="1">
    <citation type="journal article" date="2021" name="Nat. Plants">
        <title>The Taxus genome provides insights into paclitaxel biosynthesis.</title>
        <authorList>
            <person name="Xiong X."/>
            <person name="Gou J."/>
            <person name="Liao Q."/>
            <person name="Li Y."/>
            <person name="Zhou Q."/>
            <person name="Bi G."/>
            <person name="Li C."/>
            <person name="Du R."/>
            <person name="Wang X."/>
            <person name="Sun T."/>
            <person name="Guo L."/>
            <person name="Liang H."/>
            <person name="Lu P."/>
            <person name="Wu Y."/>
            <person name="Zhang Z."/>
            <person name="Ro D.K."/>
            <person name="Shang Y."/>
            <person name="Huang S."/>
            <person name="Yan J."/>
        </authorList>
    </citation>
    <scope>NUCLEOTIDE SEQUENCE [LARGE SCALE GENOMIC DNA]</scope>
    <source>
        <strain evidence="2">Ta-2019</strain>
    </source>
</reference>
<proteinExistence type="predicted"/>
<evidence type="ECO:0000313" key="2">
    <source>
        <dbReference type="EMBL" id="KAH9313993.1"/>
    </source>
</evidence>
<evidence type="ECO:0000313" key="3">
    <source>
        <dbReference type="Proteomes" id="UP000824469"/>
    </source>
</evidence>
<gene>
    <name evidence="2" type="ORF">KI387_022620</name>
</gene>